<evidence type="ECO:0000313" key="2">
    <source>
        <dbReference type="Proteomes" id="UP001262754"/>
    </source>
</evidence>
<gene>
    <name evidence="1" type="ORF">J2800_002907</name>
</gene>
<reference evidence="1 2" key="1">
    <citation type="submission" date="2023-07" db="EMBL/GenBank/DDBJ databases">
        <title>Sorghum-associated microbial communities from plants grown in Nebraska, USA.</title>
        <authorList>
            <person name="Schachtman D."/>
        </authorList>
    </citation>
    <scope>NUCLEOTIDE SEQUENCE [LARGE SCALE GENOMIC DNA]</scope>
    <source>
        <strain evidence="1 2">DS2154</strain>
    </source>
</reference>
<dbReference type="Proteomes" id="UP001262754">
    <property type="component" value="Unassembled WGS sequence"/>
</dbReference>
<keyword evidence="2" id="KW-1185">Reference proteome</keyword>
<dbReference type="EMBL" id="JAVDRL010000008">
    <property type="protein sequence ID" value="MDR6532151.1"/>
    <property type="molecule type" value="Genomic_DNA"/>
</dbReference>
<proteinExistence type="predicted"/>
<sequence>MTIDDWDAHDALIEEIVIDVLNRTVSVRGSSYVGPEAPARKRFTLLFADVNTVTTAVDMVELTANTFAGHLNHAKLAHGPGTSHLYLVEGHMSVTSLSAPRFM</sequence>
<protein>
    <submittedName>
        <fullName evidence="1">Uncharacterized protein</fullName>
    </submittedName>
</protein>
<comment type="caution">
    <text evidence="1">The sequence shown here is derived from an EMBL/GenBank/DDBJ whole genome shotgun (WGS) entry which is preliminary data.</text>
</comment>
<accession>A0ABU1N231</accession>
<dbReference type="RefSeq" id="WP_310032558.1">
    <property type="nucleotide sequence ID" value="NZ_JAVDRL010000008.1"/>
</dbReference>
<organism evidence="1 2">
    <name type="scientific">Caulobacter rhizosphaerae</name>
    <dbReference type="NCBI Taxonomy" id="2010972"/>
    <lineage>
        <taxon>Bacteria</taxon>
        <taxon>Pseudomonadati</taxon>
        <taxon>Pseudomonadota</taxon>
        <taxon>Alphaproteobacteria</taxon>
        <taxon>Caulobacterales</taxon>
        <taxon>Caulobacteraceae</taxon>
        <taxon>Caulobacter</taxon>
    </lineage>
</organism>
<evidence type="ECO:0000313" key="1">
    <source>
        <dbReference type="EMBL" id="MDR6532151.1"/>
    </source>
</evidence>
<name>A0ABU1N231_9CAUL</name>